<gene>
    <name evidence="1" type="ORF">GLOIN_2v414785</name>
</gene>
<dbReference type="AlphaFoldDB" id="A0A2P4QR07"/>
<evidence type="ECO:0008006" key="3">
    <source>
        <dbReference type="Google" id="ProtNLM"/>
    </source>
</evidence>
<evidence type="ECO:0000313" key="1">
    <source>
        <dbReference type="EMBL" id="POG79998.1"/>
    </source>
</evidence>
<sequence>MPFMDRDTNQAITKIIRNIENRLKGSKAKTDFDMLFSGGAPGIGKTRYGDELFKRLENNQNWVPPEWENKLHIRRIYLDLGNGCKLDSYDDDLTPTVIIGLRIAYVFFIEKKFILSFTNFRDRVWKYRDIFKIPNVFDCIYAHLISQSNIQLFVFFHIDEFQNIDLWEDDAIKNRKMAKKQLFKEMINDLAPFMLAPQSLIYFQTFLSGTAPQVVISNKESLRVSFIFADCPQLSFRAMLNIANHYAQKYDAEKFYCGSYKWMLCLPFL</sequence>
<comment type="caution">
    <text evidence="1">The sequence shown here is derived from an EMBL/GenBank/DDBJ whole genome shotgun (WGS) entry which is preliminary data.</text>
</comment>
<protein>
    <recommendedName>
        <fullName evidence="3">Crinkler family protein</fullName>
    </recommendedName>
</protein>
<reference evidence="1 2" key="2">
    <citation type="journal article" date="2018" name="New Phytol.">
        <title>High intraspecific genome diversity in the model arbuscular mycorrhizal symbiont Rhizophagus irregularis.</title>
        <authorList>
            <person name="Chen E.C.H."/>
            <person name="Morin E."/>
            <person name="Beaudet D."/>
            <person name="Noel J."/>
            <person name="Yildirir G."/>
            <person name="Ndikumana S."/>
            <person name="Charron P."/>
            <person name="St-Onge C."/>
            <person name="Giorgi J."/>
            <person name="Kruger M."/>
            <person name="Marton T."/>
            <person name="Ropars J."/>
            <person name="Grigoriev I.V."/>
            <person name="Hainaut M."/>
            <person name="Henrissat B."/>
            <person name="Roux C."/>
            <person name="Martin F."/>
            <person name="Corradi N."/>
        </authorList>
    </citation>
    <scope>NUCLEOTIDE SEQUENCE [LARGE SCALE GENOMIC DNA]</scope>
    <source>
        <strain evidence="1 2">DAOM 197198</strain>
    </source>
</reference>
<organism evidence="1 2">
    <name type="scientific">Rhizophagus irregularis (strain DAOM 181602 / DAOM 197198 / MUCL 43194)</name>
    <name type="common">Arbuscular mycorrhizal fungus</name>
    <name type="synonym">Glomus intraradices</name>
    <dbReference type="NCBI Taxonomy" id="747089"/>
    <lineage>
        <taxon>Eukaryota</taxon>
        <taxon>Fungi</taxon>
        <taxon>Fungi incertae sedis</taxon>
        <taxon>Mucoromycota</taxon>
        <taxon>Glomeromycotina</taxon>
        <taxon>Glomeromycetes</taxon>
        <taxon>Glomerales</taxon>
        <taxon>Glomeraceae</taxon>
        <taxon>Rhizophagus</taxon>
    </lineage>
</organism>
<keyword evidence="2" id="KW-1185">Reference proteome</keyword>
<dbReference type="VEuPathDB" id="FungiDB:RhiirFUN_012884"/>
<dbReference type="EMBL" id="AUPC02000021">
    <property type="protein sequence ID" value="POG79998.1"/>
    <property type="molecule type" value="Genomic_DNA"/>
</dbReference>
<dbReference type="Proteomes" id="UP000018888">
    <property type="component" value="Unassembled WGS sequence"/>
</dbReference>
<reference evidence="1 2" key="1">
    <citation type="journal article" date="2013" name="Proc. Natl. Acad. Sci. U.S.A.">
        <title>Genome of an arbuscular mycorrhizal fungus provides insight into the oldest plant symbiosis.</title>
        <authorList>
            <person name="Tisserant E."/>
            <person name="Malbreil M."/>
            <person name="Kuo A."/>
            <person name="Kohler A."/>
            <person name="Symeonidi A."/>
            <person name="Balestrini R."/>
            <person name="Charron P."/>
            <person name="Duensing N."/>
            <person name="Frei Dit Frey N."/>
            <person name="Gianinazzi-Pearson V."/>
            <person name="Gilbert L.B."/>
            <person name="Handa Y."/>
            <person name="Herr J.R."/>
            <person name="Hijri M."/>
            <person name="Koul R."/>
            <person name="Kawaguchi M."/>
            <person name="Krajinski F."/>
            <person name="Lammers P.J."/>
            <person name="Masclaux F.G."/>
            <person name="Murat C."/>
            <person name="Morin E."/>
            <person name="Ndikumana S."/>
            <person name="Pagni M."/>
            <person name="Petitpierre D."/>
            <person name="Requena N."/>
            <person name="Rosikiewicz P."/>
            <person name="Riley R."/>
            <person name="Saito K."/>
            <person name="San Clemente H."/>
            <person name="Shapiro H."/>
            <person name="van Tuinen D."/>
            <person name="Becard G."/>
            <person name="Bonfante P."/>
            <person name="Paszkowski U."/>
            <person name="Shachar-Hill Y.Y."/>
            <person name="Tuskan G.A."/>
            <person name="Young P.W."/>
            <person name="Sanders I.R."/>
            <person name="Henrissat B."/>
            <person name="Rensing S.A."/>
            <person name="Grigoriev I.V."/>
            <person name="Corradi N."/>
            <person name="Roux C."/>
            <person name="Martin F."/>
        </authorList>
    </citation>
    <scope>NUCLEOTIDE SEQUENCE [LARGE SCALE GENOMIC DNA]</scope>
    <source>
        <strain evidence="1 2">DAOM 197198</strain>
    </source>
</reference>
<proteinExistence type="predicted"/>
<evidence type="ECO:0000313" key="2">
    <source>
        <dbReference type="Proteomes" id="UP000018888"/>
    </source>
</evidence>
<name>A0A2P4QR07_RHIID</name>
<accession>A0A2P4QR07</accession>